<dbReference type="EMBL" id="CADEPM010000003">
    <property type="protein sequence ID" value="CAB3401612.1"/>
    <property type="molecule type" value="Genomic_DNA"/>
</dbReference>
<feature type="compositionally biased region" description="Polar residues" evidence="1">
    <location>
        <begin position="83"/>
        <end position="98"/>
    </location>
</feature>
<feature type="signal peptide" evidence="3">
    <location>
        <begin position="1"/>
        <end position="22"/>
    </location>
</feature>
<protein>
    <recommendedName>
        <fullName evidence="4">CX domain-containing protein</fullName>
    </recommendedName>
</protein>
<dbReference type="InterPro" id="IPR002619">
    <property type="entry name" value="CX"/>
</dbReference>
<evidence type="ECO:0000256" key="3">
    <source>
        <dbReference type="SAM" id="SignalP"/>
    </source>
</evidence>
<evidence type="ECO:0000259" key="4">
    <source>
        <dbReference type="Pfam" id="PF01705"/>
    </source>
</evidence>
<feature type="transmembrane region" description="Helical" evidence="2">
    <location>
        <begin position="271"/>
        <end position="293"/>
    </location>
</feature>
<dbReference type="PANTHER" id="PTHR47520:SF8">
    <property type="entry name" value="CX DOMAIN-CONTAINING PROTEIN"/>
    <property type="match status" value="1"/>
</dbReference>
<gene>
    <name evidence="5" type="ORF">CBOVIS_LOCUS4339</name>
</gene>
<keyword evidence="3" id="KW-0732">Signal</keyword>
<accession>A0A8S1EUM2</accession>
<keyword evidence="2" id="KW-0812">Transmembrane</keyword>
<evidence type="ECO:0000256" key="2">
    <source>
        <dbReference type="SAM" id="Phobius"/>
    </source>
</evidence>
<feature type="compositionally biased region" description="Low complexity" evidence="1">
    <location>
        <begin position="184"/>
        <end position="206"/>
    </location>
</feature>
<feature type="compositionally biased region" description="Gly residues" evidence="1">
    <location>
        <begin position="46"/>
        <end position="59"/>
    </location>
</feature>
<organism evidence="5 6">
    <name type="scientific">Caenorhabditis bovis</name>
    <dbReference type="NCBI Taxonomy" id="2654633"/>
    <lineage>
        <taxon>Eukaryota</taxon>
        <taxon>Metazoa</taxon>
        <taxon>Ecdysozoa</taxon>
        <taxon>Nematoda</taxon>
        <taxon>Chromadorea</taxon>
        <taxon>Rhabditida</taxon>
        <taxon>Rhabditina</taxon>
        <taxon>Rhabditomorpha</taxon>
        <taxon>Rhabditoidea</taxon>
        <taxon>Rhabditidae</taxon>
        <taxon>Peloderinae</taxon>
        <taxon>Caenorhabditis</taxon>
    </lineage>
</organism>
<dbReference type="Pfam" id="PF01705">
    <property type="entry name" value="CX"/>
    <property type="match status" value="1"/>
</dbReference>
<dbReference type="PANTHER" id="PTHR47520">
    <property type="entry name" value="CX DOMAIN-CONTAINING PROTEIN-RELATED"/>
    <property type="match status" value="1"/>
</dbReference>
<keyword evidence="6" id="KW-1185">Reference proteome</keyword>
<proteinExistence type="predicted"/>
<feature type="region of interest" description="Disordered" evidence="1">
    <location>
        <begin position="182"/>
        <end position="206"/>
    </location>
</feature>
<feature type="domain" description="CX" evidence="4">
    <location>
        <begin position="214"/>
        <end position="247"/>
    </location>
</feature>
<dbReference type="Proteomes" id="UP000494206">
    <property type="component" value="Unassembled WGS sequence"/>
</dbReference>
<name>A0A8S1EUM2_9PELO</name>
<keyword evidence="2" id="KW-0472">Membrane</keyword>
<evidence type="ECO:0000313" key="5">
    <source>
        <dbReference type="EMBL" id="CAB3401612.1"/>
    </source>
</evidence>
<dbReference type="AlphaFoldDB" id="A0A8S1EUM2"/>
<dbReference type="OrthoDB" id="5871812at2759"/>
<sequence length="365" mass="38802">MFQHLPTILICVCVLSTDLTEARRSSSGGGSFSGRGSSGARSNVASGGGGFNNGRGGGFQTHNSGGFHPNNNNNNVRPPAGGFSNTNRNNYPNQNFQPHVNPGFHQGTGLGSTSSRNTFTKALVGGALGAAGGILAYEAGKAIIKSATEPFNYNGRNYNWDNHGHVANGEFQCSIPMSQLIPQTPSTTTTTTTGAPDATTDASATTTTTVAPASVLQNIQYPDGTRPKTIVWTCKVGRESCCGTDCCPLPPQQQTTNGPSTSGMSTLGTTALIIFVVILLLCCGGCLCVFFCCKSAFESCVGDSKQHDGYDEGYHQDQYQMQNYPPQQNQYYQQPPPANYQQQPHGYPQTGNYYPPNQYPAQPTY</sequence>
<evidence type="ECO:0000256" key="1">
    <source>
        <dbReference type="SAM" id="MobiDB-lite"/>
    </source>
</evidence>
<feature type="region of interest" description="Disordered" evidence="1">
    <location>
        <begin position="22"/>
        <end position="98"/>
    </location>
</feature>
<feature type="compositionally biased region" description="Low complexity" evidence="1">
    <location>
        <begin position="327"/>
        <end position="344"/>
    </location>
</feature>
<reference evidence="5 6" key="1">
    <citation type="submission" date="2020-04" db="EMBL/GenBank/DDBJ databases">
        <authorList>
            <person name="Laetsch R D."/>
            <person name="Stevens L."/>
            <person name="Kumar S."/>
            <person name="Blaxter L. M."/>
        </authorList>
    </citation>
    <scope>NUCLEOTIDE SEQUENCE [LARGE SCALE GENOMIC DNA]</scope>
</reference>
<evidence type="ECO:0000313" key="6">
    <source>
        <dbReference type="Proteomes" id="UP000494206"/>
    </source>
</evidence>
<feature type="region of interest" description="Disordered" evidence="1">
    <location>
        <begin position="327"/>
        <end position="353"/>
    </location>
</feature>
<feature type="chain" id="PRO_5035909957" description="CX domain-containing protein" evidence="3">
    <location>
        <begin position="23"/>
        <end position="365"/>
    </location>
</feature>
<comment type="caution">
    <text evidence="5">The sequence shown here is derived from an EMBL/GenBank/DDBJ whole genome shotgun (WGS) entry which is preliminary data.</text>
</comment>
<feature type="compositionally biased region" description="Gly residues" evidence="1">
    <location>
        <begin position="27"/>
        <end position="37"/>
    </location>
</feature>
<keyword evidence="2" id="KW-1133">Transmembrane helix</keyword>